<dbReference type="AlphaFoldDB" id="A0A0W0DBQ5"/>
<feature type="transmembrane region" description="Helical" evidence="15">
    <location>
        <begin position="209"/>
        <end position="229"/>
    </location>
</feature>
<dbReference type="GO" id="GO:0033215">
    <property type="term" value="P:reductive iron assimilation"/>
    <property type="evidence" value="ECO:0007669"/>
    <property type="project" value="TreeGrafter"/>
</dbReference>
<dbReference type="Proteomes" id="UP000054886">
    <property type="component" value="Unassembled WGS sequence"/>
</dbReference>
<feature type="domain" description="FAD-binding 8" evidence="17">
    <location>
        <begin position="270"/>
        <end position="331"/>
    </location>
</feature>
<gene>
    <name evidence="19" type="ORF">AO440_003504</name>
</gene>
<dbReference type="Pfam" id="PF01794">
    <property type="entry name" value="Ferric_reduct"/>
    <property type="match status" value="1"/>
</dbReference>
<comment type="function">
    <text evidence="12">Probable cell surface metalloreductase. May be involved in iron or copper homeostasis.</text>
</comment>
<evidence type="ECO:0000256" key="11">
    <source>
        <dbReference type="ARBA" id="ARBA00023136"/>
    </source>
</evidence>
<evidence type="ECO:0000256" key="3">
    <source>
        <dbReference type="ARBA" id="ARBA00022630"/>
    </source>
</evidence>
<evidence type="ECO:0000256" key="5">
    <source>
        <dbReference type="ARBA" id="ARBA00022827"/>
    </source>
</evidence>
<evidence type="ECO:0000256" key="7">
    <source>
        <dbReference type="ARBA" id="ARBA00022982"/>
    </source>
</evidence>
<comment type="caution">
    <text evidence="19">The sequence shown here is derived from an EMBL/GenBank/DDBJ whole genome shotgun (WGS) entry which is preliminary data.</text>
</comment>
<evidence type="ECO:0000256" key="4">
    <source>
        <dbReference type="ARBA" id="ARBA00022692"/>
    </source>
</evidence>
<keyword evidence="4 15" id="KW-0812">Transmembrane</keyword>
<dbReference type="InterPro" id="IPR013121">
    <property type="entry name" value="Fe_red_NAD-bd_6"/>
</dbReference>
<dbReference type="VEuPathDB" id="FungiDB:GVI51_K05731"/>
<keyword evidence="10" id="KW-0406">Ion transport</keyword>
<evidence type="ECO:0000256" key="14">
    <source>
        <dbReference type="ARBA" id="ARBA00039704"/>
    </source>
</evidence>
<evidence type="ECO:0000256" key="2">
    <source>
        <dbReference type="ARBA" id="ARBA00022448"/>
    </source>
</evidence>
<feature type="transmembrane region" description="Helical" evidence="15">
    <location>
        <begin position="29"/>
        <end position="51"/>
    </location>
</feature>
<sequence length="532" mass="60733">MGEIRRPAPLESITLQKRHGNTHFANINYGYIVFFVSVAYVVFLILLRRIIKSYPSNKNRTFFGGLCKRLYTIDPALHLLILFIPLIATFYYHYSIFSQTAVYIMRLGRLSYVLLSLNLFLNLRPNIFFTDKYVYTDFIPFHKWLSRLIVIFGLLHGVFFVIRWAINPKTDLDAKLSNKYNFAGIVIAGISIILIIASMNVARRSAYNLFYIIHNITLFAFVFITPYHARPSVKTPYLFVNSVLIAVQVINKIVFTSRASLIEKIEDRKNTNLVVLKFPRKALPDFFNPSSHIRLSAYRKLNPLYWILPSHPYTLATLPSDEIVELIVNEHTVPQFNTSSFVVELGYSYTIQNPHNPSVPDVCLQNANRIAIVCGGSGIAFGLPLFRFFKSMKNISYLRLVWLTKNSSQLSIITKSDSFRALISEDGKIDNLDIYLTNKTTAPTSSGTEETENDIELEDFELNTTEDLTEYKKLCNITEGERMDWTTELSSLVEEDTSKTWLLACGPEGLVTDGKSYANANGIHFASEVYTL</sequence>
<evidence type="ECO:0000313" key="19">
    <source>
        <dbReference type="EMBL" id="KTA95698.1"/>
    </source>
</evidence>
<protein>
    <recommendedName>
        <fullName evidence="14">Probable metalloreductase AIM14</fullName>
    </recommendedName>
</protein>
<dbReference type="Pfam" id="PF08030">
    <property type="entry name" value="NAD_binding_6"/>
    <property type="match status" value="1"/>
</dbReference>
<dbReference type="SFLD" id="SFLDS00052">
    <property type="entry name" value="Ferric_Reductase_Domain"/>
    <property type="match status" value="1"/>
</dbReference>
<dbReference type="GO" id="GO:0016175">
    <property type="term" value="F:superoxide-generating NAD(P)H oxidase activity"/>
    <property type="evidence" value="ECO:0007669"/>
    <property type="project" value="EnsemblFungi"/>
</dbReference>
<comment type="subcellular location">
    <subcellularLocation>
        <location evidence="1">Membrane</location>
        <topology evidence="1">Multi-pass membrane protein</topology>
    </subcellularLocation>
</comment>
<dbReference type="OMA" id="GRMAYCL"/>
<keyword evidence="9" id="KW-0560">Oxidoreductase</keyword>
<dbReference type="GO" id="GO:0005886">
    <property type="term" value="C:plasma membrane"/>
    <property type="evidence" value="ECO:0007669"/>
    <property type="project" value="TreeGrafter"/>
</dbReference>
<organism evidence="19 20">
    <name type="scientific">Candida glabrata</name>
    <name type="common">Yeast</name>
    <name type="synonym">Torulopsis glabrata</name>
    <dbReference type="NCBI Taxonomy" id="5478"/>
    <lineage>
        <taxon>Eukaryota</taxon>
        <taxon>Fungi</taxon>
        <taxon>Dikarya</taxon>
        <taxon>Ascomycota</taxon>
        <taxon>Saccharomycotina</taxon>
        <taxon>Saccharomycetes</taxon>
        <taxon>Saccharomycetales</taxon>
        <taxon>Saccharomycetaceae</taxon>
        <taxon>Nakaseomyces</taxon>
    </lineage>
</organism>
<evidence type="ECO:0000256" key="1">
    <source>
        <dbReference type="ARBA" id="ARBA00004141"/>
    </source>
</evidence>
<keyword evidence="2" id="KW-0813">Transport</keyword>
<proteinExistence type="inferred from homology"/>
<dbReference type="InterPro" id="IPR013130">
    <property type="entry name" value="Fe3_Rdtase_TM_dom"/>
</dbReference>
<dbReference type="PANTHER" id="PTHR11972">
    <property type="entry name" value="NADPH OXIDASE"/>
    <property type="match status" value="1"/>
</dbReference>
<dbReference type="Gene3D" id="3.40.50.80">
    <property type="entry name" value="Nucleotide-binding domain of ferredoxin-NADP reductase (FNR) module"/>
    <property type="match status" value="1"/>
</dbReference>
<dbReference type="GO" id="GO:0000293">
    <property type="term" value="F:ferric-chelate reductase activity"/>
    <property type="evidence" value="ECO:0007669"/>
    <property type="project" value="TreeGrafter"/>
</dbReference>
<dbReference type="InterPro" id="IPR039261">
    <property type="entry name" value="FNR_nucleotide-bd"/>
</dbReference>
<evidence type="ECO:0000259" key="18">
    <source>
        <dbReference type="Pfam" id="PF08030"/>
    </source>
</evidence>
<evidence type="ECO:0000256" key="8">
    <source>
        <dbReference type="ARBA" id="ARBA00022989"/>
    </source>
</evidence>
<evidence type="ECO:0000256" key="6">
    <source>
        <dbReference type="ARBA" id="ARBA00022857"/>
    </source>
</evidence>
<reference evidence="19 20" key="1">
    <citation type="submission" date="2015-10" db="EMBL/GenBank/DDBJ databases">
        <title>Draft genomes sequences of Candida glabrata isolates 1A, 1B, 2A, 2B, 3A and 3B.</title>
        <authorList>
            <person name="Haavelsrud O.E."/>
            <person name="Gaustad P."/>
        </authorList>
    </citation>
    <scope>NUCLEOTIDE SEQUENCE [LARGE SCALE GENOMIC DNA]</scope>
    <source>
        <strain evidence="19">910700640</strain>
    </source>
</reference>
<feature type="domain" description="Ferric reductase NAD binding" evidence="18">
    <location>
        <begin position="369"/>
        <end position="519"/>
    </location>
</feature>
<feature type="transmembrane region" description="Helical" evidence="15">
    <location>
        <begin position="100"/>
        <end position="123"/>
    </location>
</feature>
<dbReference type="VEuPathDB" id="FungiDB:GWK60_K05731"/>
<accession>A0A0W0DBQ5</accession>
<dbReference type="InterPro" id="IPR013112">
    <property type="entry name" value="FAD-bd_8"/>
</dbReference>
<name>A0A0W0DBQ5_CANGB</name>
<keyword evidence="6" id="KW-0521">NADP</keyword>
<feature type="transmembrane region" description="Helical" evidence="15">
    <location>
        <begin position="182"/>
        <end position="202"/>
    </location>
</feature>
<dbReference type="GO" id="GO:0032956">
    <property type="term" value="P:regulation of actin cytoskeleton organization"/>
    <property type="evidence" value="ECO:0007669"/>
    <property type="project" value="EnsemblFungi"/>
</dbReference>
<feature type="transmembrane region" description="Helical" evidence="15">
    <location>
        <begin position="144"/>
        <end position="162"/>
    </location>
</feature>
<dbReference type="SFLD" id="SFLDG01168">
    <property type="entry name" value="Ferric_reductase_subgroup_(FRE"/>
    <property type="match status" value="1"/>
</dbReference>
<dbReference type="Pfam" id="PF08022">
    <property type="entry name" value="FAD_binding_8"/>
    <property type="match status" value="1"/>
</dbReference>
<dbReference type="PhylomeDB" id="A0A0W0DBQ5"/>
<comment type="similarity">
    <text evidence="13">Belongs to the ferric reductase (FRE) family. AIM14 subfamily.</text>
</comment>
<evidence type="ECO:0000256" key="9">
    <source>
        <dbReference type="ARBA" id="ARBA00023002"/>
    </source>
</evidence>
<dbReference type="VEuPathDB" id="FungiDB:B1J91_K05863g"/>
<feature type="domain" description="Ferric oxidoreductase" evidence="16">
    <location>
        <begin position="107"/>
        <end position="224"/>
    </location>
</feature>
<keyword evidence="5" id="KW-0274">FAD</keyword>
<dbReference type="VEuPathDB" id="FungiDB:CAGL0K05863g"/>
<keyword evidence="7" id="KW-0249">Electron transport</keyword>
<dbReference type="SFLD" id="SFLDF00463">
    <property type="entry name" value="AIM14"/>
    <property type="match status" value="1"/>
</dbReference>
<evidence type="ECO:0000259" key="16">
    <source>
        <dbReference type="Pfam" id="PF01794"/>
    </source>
</evidence>
<evidence type="ECO:0000313" key="20">
    <source>
        <dbReference type="Proteomes" id="UP000054886"/>
    </source>
</evidence>
<dbReference type="EMBL" id="LLZZ01000183">
    <property type="protein sequence ID" value="KTA95698.1"/>
    <property type="molecule type" value="Genomic_DNA"/>
</dbReference>
<dbReference type="InterPro" id="IPR050369">
    <property type="entry name" value="RBOH/FRE"/>
</dbReference>
<dbReference type="PANTHER" id="PTHR11972:SF198">
    <property type="entry name" value="METALLOREDUCTASE AIM14-RELATED"/>
    <property type="match status" value="1"/>
</dbReference>
<evidence type="ECO:0000259" key="17">
    <source>
        <dbReference type="Pfam" id="PF08022"/>
    </source>
</evidence>
<evidence type="ECO:0000256" key="10">
    <source>
        <dbReference type="ARBA" id="ARBA00023065"/>
    </source>
</evidence>
<dbReference type="GO" id="GO:0006915">
    <property type="term" value="P:apoptotic process"/>
    <property type="evidence" value="ECO:0007669"/>
    <property type="project" value="EnsemblFungi"/>
</dbReference>
<dbReference type="GO" id="GO:0097038">
    <property type="term" value="C:perinuclear endoplasmic reticulum"/>
    <property type="evidence" value="ECO:0007669"/>
    <property type="project" value="EnsemblFungi"/>
</dbReference>
<evidence type="ECO:0000256" key="13">
    <source>
        <dbReference type="ARBA" id="ARBA00038065"/>
    </source>
</evidence>
<feature type="transmembrane region" description="Helical" evidence="15">
    <location>
        <begin position="72"/>
        <end position="94"/>
    </location>
</feature>
<keyword evidence="11 15" id="KW-0472">Membrane</keyword>
<evidence type="ECO:0000256" key="15">
    <source>
        <dbReference type="SAM" id="Phobius"/>
    </source>
</evidence>
<dbReference type="SUPFAM" id="SSF52343">
    <property type="entry name" value="Ferredoxin reductase-like, C-terminal NADP-linked domain"/>
    <property type="match status" value="1"/>
</dbReference>
<evidence type="ECO:0000256" key="12">
    <source>
        <dbReference type="ARBA" id="ARBA00037386"/>
    </source>
</evidence>
<keyword evidence="3" id="KW-0285">Flavoprotein</keyword>
<keyword evidence="8 15" id="KW-1133">Transmembrane helix</keyword>